<dbReference type="InterPro" id="IPR032168">
    <property type="entry name" value="DUF5004"/>
</dbReference>
<accession>A0A928YRU6</accession>
<keyword evidence="2" id="KW-1185">Reference proteome</keyword>
<evidence type="ECO:0000313" key="1">
    <source>
        <dbReference type="EMBL" id="MBE8715334.1"/>
    </source>
</evidence>
<sequence>MKNSAIRGFMMLILIAQLSCKDEISKMVFDETNKDITGNWKVVQLTRNGEEIGKRMDLSGFYINFKNDGTYDLSEELPFVLNEEGNYTLSDPQYPFGIILHPKGQTNTVPVKFQFPIVKGERQLSLSFSLGCSTNTYQYQFERQN</sequence>
<organism evidence="1 2">
    <name type="scientific">Sphingobacterium hungaricum</name>
    <dbReference type="NCBI Taxonomy" id="2082723"/>
    <lineage>
        <taxon>Bacteria</taxon>
        <taxon>Pseudomonadati</taxon>
        <taxon>Bacteroidota</taxon>
        <taxon>Sphingobacteriia</taxon>
        <taxon>Sphingobacteriales</taxon>
        <taxon>Sphingobacteriaceae</taxon>
        <taxon>Sphingobacterium</taxon>
    </lineage>
</organism>
<comment type="caution">
    <text evidence="1">The sequence shown here is derived from an EMBL/GenBank/DDBJ whole genome shotgun (WGS) entry which is preliminary data.</text>
</comment>
<protein>
    <submittedName>
        <fullName evidence="1">DUF5004 domain-containing protein</fullName>
    </submittedName>
</protein>
<dbReference type="Pfam" id="PF16395">
    <property type="entry name" value="DUF5004"/>
    <property type="match status" value="1"/>
</dbReference>
<dbReference type="EMBL" id="PRDK01000009">
    <property type="protein sequence ID" value="MBE8715334.1"/>
    <property type="molecule type" value="Genomic_DNA"/>
</dbReference>
<gene>
    <name evidence="1" type="ORF">C4F49_16800</name>
</gene>
<reference evidence="1" key="1">
    <citation type="submission" date="2018-02" db="EMBL/GenBank/DDBJ databases">
        <authorList>
            <person name="Vasarhelyi B.M."/>
            <person name="Deshmukh S."/>
            <person name="Balint B."/>
            <person name="Kukolya J."/>
        </authorList>
    </citation>
    <scope>NUCLEOTIDE SEQUENCE</scope>
    <source>
        <strain evidence="1">KB22</strain>
    </source>
</reference>
<name>A0A928YRU6_9SPHI</name>
<dbReference type="RefSeq" id="WP_196937172.1">
    <property type="nucleotide sequence ID" value="NZ_MU158698.1"/>
</dbReference>
<dbReference type="AlphaFoldDB" id="A0A928YRU6"/>
<proteinExistence type="predicted"/>
<dbReference type="Proteomes" id="UP000616201">
    <property type="component" value="Unassembled WGS sequence"/>
</dbReference>
<evidence type="ECO:0000313" key="2">
    <source>
        <dbReference type="Proteomes" id="UP000616201"/>
    </source>
</evidence>